<gene>
    <name evidence="1" type="ORF">MNBD_NITROSPIRAE01-1487</name>
</gene>
<dbReference type="Gene3D" id="1.25.40.10">
    <property type="entry name" value="Tetratricopeptide repeat domain"/>
    <property type="match status" value="1"/>
</dbReference>
<sequence length="632" mass="71187">MKYMKNKRLILLFLILLLSTAERQTSDALPFAPPDDPSQSITYWKPHVLSPENNPLAATAQAVFSVLLRTWDRSRLEPKLFVVDSTAGPWAASLADGNILISRAAIQICLDFGEDRATHLLAFVLAHELAHQRADDLWHQRFFRLIGNQSPEIKKKILKGLKLGNSDWENVAQKEAQADHDGLIMMASVGYDPYQILDKADFFTRWVENIWGSACTLNPTNPAAAQACQAAQNRALRASAQLTSVATQAMLYELGLQAFIASDYEKARRYFTAYGRKYPNRALFTALGLSYFAEALGDQKWLIQNQGLARPAFYYPILLDAHPILKQQNKKIDTVKRAGLSALIQQKKKKMHSNIEKSIAYFEKAMRLTPEHPKTYLLLAFAYLLDGNSFMARGIIQGKYQPKFGNDHSAALVLAMTQAIEGKQEKAHLAFEQLIQEMQNHPKNRIFPADVFIYTAHYNAAAHLTFMGQGEKAAHTWKHLAQESKKNGNSYLFRLALSQLSKHTQSLAPLKTAATISGLRLGDPFPESFKPFSAKQQNLLWIEGEQFQILRLENGSRYLLDSHQKIVNAWQAAGEGNMNHKIALGDAADRPLKTLGIPNRRLHFISGDYLAYDDYGLAIHIVYNKVAGWFLY</sequence>
<name>A0A3B1CCK1_9ZZZZ</name>
<evidence type="ECO:0008006" key="2">
    <source>
        <dbReference type="Google" id="ProtNLM"/>
    </source>
</evidence>
<protein>
    <recommendedName>
        <fullName evidence="2">Peptidase M48 domain-containing protein</fullName>
    </recommendedName>
</protein>
<dbReference type="AlphaFoldDB" id="A0A3B1CCK1"/>
<proteinExistence type="predicted"/>
<dbReference type="EMBL" id="UOGF01000034">
    <property type="protein sequence ID" value="VAX27939.1"/>
    <property type="molecule type" value="Genomic_DNA"/>
</dbReference>
<reference evidence="1" key="1">
    <citation type="submission" date="2018-06" db="EMBL/GenBank/DDBJ databases">
        <authorList>
            <person name="Zhirakovskaya E."/>
        </authorList>
    </citation>
    <scope>NUCLEOTIDE SEQUENCE</scope>
</reference>
<evidence type="ECO:0000313" key="1">
    <source>
        <dbReference type="EMBL" id="VAX27939.1"/>
    </source>
</evidence>
<dbReference type="SUPFAM" id="SSF48452">
    <property type="entry name" value="TPR-like"/>
    <property type="match status" value="1"/>
</dbReference>
<accession>A0A3B1CCK1</accession>
<dbReference type="InterPro" id="IPR011990">
    <property type="entry name" value="TPR-like_helical_dom_sf"/>
</dbReference>
<organism evidence="1">
    <name type="scientific">hydrothermal vent metagenome</name>
    <dbReference type="NCBI Taxonomy" id="652676"/>
    <lineage>
        <taxon>unclassified sequences</taxon>
        <taxon>metagenomes</taxon>
        <taxon>ecological metagenomes</taxon>
    </lineage>
</organism>